<name>A0A368KTM2_9BACT</name>
<accession>A0A368KTM2</accession>
<protein>
    <submittedName>
        <fullName evidence="2">Uncharacterized protein</fullName>
    </submittedName>
</protein>
<feature type="transmembrane region" description="Helical" evidence="1">
    <location>
        <begin position="54"/>
        <end position="80"/>
    </location>
</feature>
<evidence type="ECO:0000256" key="1">
    <source>
        <dbReference type="SAM" id="Phobius"/>
    </source>
</evidence>
<keyword evidence="1" id="KW-0472">Membrane</keyword>
<evidence type="ECO:0000313" key="2">
    <source>
        <dbReference type="EMBL" id="RCS53027.1"/>
    </source>
</evidence>
<keyword evidence="1" id="KW-1133">Transmembrane helix</keyword>
<sequence length="108" mass="12112">MGAFVGQKERREAIEKLTVIEVYFFSVNLAQRWHDQSGIEMRRLSLENEVCKGYWASLIGYLTGLFAIVGLFAVVILHLWGMRAKCGTRKGFGKLLLALSWGFGKNGG</sequence>
<evidence type="ECO:0000313" key="3">
    <source>
        <dbReference type="Proteomes" id="UP000253562"/>
    </source>
</evidence>
<dbReference type="EMBL" id="QPEX01000011">
    <property type="protein sequence ID" value="RCS53027.1"/>
    <property type="molecule type" value="Genomic_DNA"/>
</dbReference>
<keyword evidence="1" id="KW-0812">Transmembrane</keyword>
<organism evidence="2 3">
    <name type="scientific">Bremerella cremea</name>
    <dbReference type="NCBI Taxonomy" id="1031537"/>
    <lineage>
        <taxon>Bacteria</taxon>
        <taxon>Pseudomonadati</taxon>
        <taxon>Planctomycetota</taxon>
        <taxon>Planctomycetia</taxon>
        <taxon>Pirellulales</taxon>
        <taxon>Pirellulaceae</taxon>
        <taxon>Bremerella</taxon>
    </lineage>
</organism>
<dbReference type="Proteomes" id="UP000253562">
    <property type="component" value="Unassembled WGS sequence"/>
</dbReference>
<proteinExistence type="predicted"/>
<dbReference type="AlphaFoldDB" id="A0A368KTM2"/>
<reference evidence="2 3" key="1">
    <citation type="submission" date="2018-07" db="EMBL/GenBank/DDBJ databases">
        <title>Comparative genomes isolates from brazilian mangrove.</title>
        <authorList>
            <person name="De Araujo J.E."/>
            <person name="Taketani R.G."/>
            <person name="Silva M.C.P."/>
            <person name="Lourenco M.V."/>
            <person name="Oliveira V.M."/>
            <person name="Andreote F.D."/>
        </authorList>
    </citation>
    <scope>NUCLEOTIDE SEQUENCE [LARGE SCALE GENOMIC DNA]</scope>
    <source>
        <strain evidence="2 3">HEX PRIS-MGV</strain>
    </source>
</reference>
<gene>
    <name evidence="2" type="ORF">DTL42_09450</name>
</gene>
<comment type="caution">
    <text evidence="2">The sequence shown here is derived from an EMBL/GenBank/DDBJ whole genome shotgun (WGS) entry which is preliminary data.</text>
</comment>